<dbReference type="EMBL" id="JASSZA010000004">
    <property type="protein sequence ID" value="KAK2113207.1"/>
    <property type="molecule type" value="Genomic_DNA"/>
</dbReference>
<feature type="non-terminal residue" evidence="1">
    <location>
        <position position="1"/>
    </location>
</feature>
<accession>A0ABQ9VV10</accession>
<name>A0ABQ9VV10_SAGOE</name>
<reference evidence="1 2" key="1">
    <citation type="submission" date="2023-05" db="EMBL/GenBank/DDBJ databases">
        <title>B98-5 Cell Line De Novo Hybrid Assembly: An Optical Mapping Approach.</title>
        <authorList>
            <person name="Kananen K."/>
            <person name="Auerbach J.A."/>
            <person name="Kautto E."/>
            <person name="Blachly J.S."/>
        </authorList>
    </citation>
    <scope>NUCLEOTIDE SEQUENCE [LARGE SCALE GENOMIC DNA]</scope>
    <source>
        <strain evidence="1">B95-8</strain>
        <tissue evidence="1">Cell line</tissue>
    </source>
</reference>
<gene>
    <name evidence="1" type="ORF">P7K49_007473</name>
</gene>
<protein>
    <submittedName>
        <fullName evidence="1">Uncharacterized protein</fullName>
    </submittedName>
</protein>
<evidence type="ECO:0000313" key="1">
    <source>
        <dbReference type="EMBL" id="KAK2113207.1"/>
    </source>
</evidence>
<organism evidence="1 2">
    <name type="scientific">Saguinus oedipus</name>
    <name type="common">Cotton-top tamarin</name>
    <name type="synonym">Oedipomidas oedipus</name>
    <dbReference type="NCBI Taxonomy" id="9490"/>
    <lineage>
        <taxon>Eukaryota</taxon>
        <taxon>Metazoa</taxon>
        <taxon>Chordata</taxon>
        <taxon>Craniata</taxon>
        <taxon>Vertebrata</taxon>
        <taxon>Euteleostomi</taxon>
        <taxon>Mammalia</taxon>
        <taxon>Eutheria</taxon>
        <taxon>Euarchontoglires</taxon>
        <taxon>Primates</taxon>
        <taxon>Haplorrhini</taxon>
        <taxon>Platyrrhini</taxon>
        <taxon>Cebidae</taxon>
        <taxon>Callitrichinae</taxon>
        <taxon>Saguinus</taxon>
    </lineage>
</organism>
<comment type="caution">
    <text evidence="1">The sequence shown here is derived from an EMBL/GenBank/DDBJ whole genome shotgun (WGS) entry which is preliminary data.</text>
</comment>
<keyword evidence="2" id="KW-1185">Reference proteome</keyword>
<dbReference type="Proteomes" id="UP001266305">
    <property type="component" value="Unassembled WGS sequence"/>
</dbReference>
<evidence type="ECO:0000313" key="2">
    <source>
        <dbReference type="Proteomes" id="UP001266305"/>
    </source>
</evidence>
<sequence length="53" mass="6056">WEGKNENEVGRCKETGKVHVTVDLKYYRPTEVVRTLATQWVATFGWLAGKICS</sequence>
<dbReference type="Gene3D" id="3.90.25.10">
    <property type="entry name" value="UDP-galactose 4-epimerase, domain 1"/>
    <property type="match status" value="1"/>
</dbReference>
<proteinExistence type="predicted"/>